<dbReference type="Proteomes" id="UP001519460">
    <property type="component" value="Unassembled WGS sequence"/>
</dbReference>
<name>A0ABD0KJ48_9CAEN</name>
<dbReference type="EMBL" id="JACVVK020000169">
    <property type="protein sequence ID" value="KAK7487138.1"/>
    <property type="molecule type" value="Genomic_DNA"/>
</dbReference>
<dbReference type="AlphaFoldDB" id="A0ABD0KJ48"/>
<evidence type="ECO:0008006" key="7">
    <source>
        <dbReference type="Google" id="ProtNLM"/>
    </source>
</evidence>
<dbReference type="PANTHER" id="PTHR12394">
    <property type="entry name" value="ZYGIN"/>
    <property type="match status" value="1"/>
</dbReference>
<dbReference type="InterPro" id="IPR011680">
    <property type="entry name" value="FEZ"/>
</dbReference>
<feature type="region of interest" description="Disordered" evidence="4">
    <location>
        <begin position="35"/>
        <end position="54"/>
    </location>
</feature>
<keyword evidence="6" id="KW-1185">Reference proteome</keyword>
<organism evidence="5 6">
    <name type="scientific">Batillaria attramentaria</name>
    <dbReference type="NCBI Taxonomy" id="370345"/>
    <lineage>
        <taxon>Eukaryota</taxon>
        <taxon>Metazoa</taxon>
        <taxon>Spiralia</taxon>
        <taxon>Lophotrochozoa</taxon>
        <taxon>Mollusca</taxon>
        <taxon>Gastropoda</taxon>
        <taxon>Caenogastropoda</taxon>
        <taxon>Sorbeoconcha</taxon>
        <taxon>Cerithioidea</taxon>
        <taxon>Batillariidae</taxon>
        <taxon>Batillaria</taxon>
    </lineage>
</organism>
<comment type="similarity">
    <text evidence="1">Belongs to the zygin family.</text>
</comment>
<sequence>MRVPKMAELQFEAPLASFENEEWNEYHDFQSATLDNMNSNKDMSSEQTAQQTTNGTVAENFREACSGSLEDLVNSFDEKISNCFCNFEEQVDHIAPVQIRTQEEIMSDCQMWWTITGNFGNILPIDWSKTYARQLHTKVLHLQDRQEKEDPGLDLSDDEELAQAFDMHSLIVSSLHHEDEDRVLTADEVINEIENMMKDPSELLEEDGEGPPVTEDEQYSQLKAMLAKLPSYKEPELKTMSCAQLHELLAEYERSIKELSELLVTELALRDELDYDKELKNSFISLLLSIQKKRRETNADRKKKRTRSNHNIAAAEATSPTSEASSTFLTTVIPYYPQQGPPTSEQLQIYIKILEAINEDSPTVPTLLTDYILKVLCPTT</sequence>
<keyword evidence="2" id="KW-0597">Phosphoprotein</keyword>
<evidence type="ECO:0000256" key="1">
    <source>
        <dbReference type="ARBA" id="ARBA00006788"/>
    </source>
</evidence>
<dbReference type="PANTHER" id="PTHR12394:SF12">
    <property type="entry name" value="LD08195P"/>
    <property type="match status" value="1"/>
</dbReference>
<evidence type="ECO:0000256" key="4">
    <source>
        <dbReference type="SAM" id="MobiDB-lite"/>
    </source>
</evidence>
<evidence type="ECO:0000256" key="2">
    <source>
        <dbReference type="ARBA" id="ARBA00022553"/>
    </source>
</evidence>
<feature type="compositionally biased region" description="Basic residues" evidence="4">
    <location>
        <begin position="297"/>
        <end position="308"/>
    </location>
</feature>
<dbReference type="Pfam" id="PF07763">
    <property type="entry name" value="FEZ"/>
    <property type="match status" value="1"/>
</dbReference>
<evidence type="ECO:0000313" key="6">
    <source>
        <dbReference type="Proteomes" id="UP001519460"/>
    </source>
</evidence>
<feature type="region of interest" description="Disordered" evidence="4">
    <location>
        <begin position="297"/>
        <end position="320"/>
    </location>
</feature>
<keyword evidence="3" id="KW-0175">Coiled coil</keyword>
<comment type="caution">
    <text evidence="5">The sequence shown here is derived from an EMBL/GenBank/DDBJ whole genome shotgun (WGS) entry which is preliminary data.</text>
</comment>
<protein>
    <recommendedName>
        <fullName evidence="7">Fasciculation and elongation protein zeta-2</fullName>
    </recommendedName>
</protein>
<evidence type="ECO:0000256" key="3">
    <source>
        <dbReference type="ARBA" id="ARBA00023054"/>
    </source>
</evidence>
<gene>
    <name evidence="5" type="ORF">BaRGS_00021633</name>
</gene>
<reference evidence="5 6" key="1">
    <citation type="journal article" date="2023" name="Sci. Data">
        <title>Genome assembly of the Korean intertidal mud-creeper Batillaria attramentaria.</title>
        <authorList>
            <person name="Patra A.K."/>
            <person name="Ho P.T."/>
            <person name="Jun S."/>
            <person name="Lee S.J."/>
            <person name="Kim Y."/>
            <person name="Won Y.J."/>
        </authorList>
    </citation>
    <scope>NUCLEOTIDE SEQUENCE [LARGE SCALE GENOMIC DNA]</scope>
    <source>
        <strain evidence="5">Wonlab-2016</strain>
    </source>
</reference>
<accession>A0ABD0KJ48</accession>
<proteinExistence type="inferred from homology"/>
<evidence type="ECO:0000313" key="5">
    <source>
        <dbReference type="EMBL" id="KAK7487138.1"/>
    </source>
</evidence>